<evidence type="ECO:0008006" key="5">
    <source>
        <dbReference type="Google" id="ProtNLM"/>
    </source>
</evidence>
<dbReference type="AlphaFoldDB" id="A0A2C6KH90"/>
<dbReference type="VEuPathDB" id="ToxoDB:CSUI_010423"/>
<evidence type="ECO:0000313" key="3">
    <source>
        <dbReference type="EMBL" id="PHJ15764.1"/>
    </source>
</evidence>
<evidence type="ECO:0000313" key="4">
    <source>
        <dbReference type="Proteomes" id="UP000221165"/>
    </source>
</evidence>
<feature type="compositionally biased region" description="Basic and acidic residues" evidence="1">
    <location>
        <begin position="59"/>
        <end position="69"/>
    </location>
</feature>
<gene>
    <name evidence="3" type="ORF">CSUI_010423</name>
</gene>
<evidence type="ECO:0000256" key="2">
    <source>
        <dbReference type="SAM" id="Phobius"/>
    </source>
</evidence>
<feature type="region of interest" description="Disordered" evidence="1">
    <location>
        <begin position="268"/>
        <end position="290"/>
    </location>
</feature>
<feature type="region of interest" description="Disordered" evidence="1">
    <location>
        <begin position="1"/>
        <end position="28"/>
    </location>
</feature>
<feature type="compositionally biased region" description="Basic residues" evidence="1">
    <location>
        <begin position="49"/>
        <end position="58"/>
    </location>
</feature>
<name>A0A2C6KH90_9APIC</name>
<dbReference type="GeneID" id="94433738"/>
<accession>A0A2C6KH90</accession>
<keyword evidence="2" id="KW-0472">Membrane</keyword>
<dbReference type="RefSeq" id="XP_067917496.1">
    <property type="nucleotide sequence ID" value="XM_068070527.1"/>
</dbReference>
<evidence type="ECO:0000256" key="1">
    <source>
        <dbReference type="SAM" id="MobiDB-lite"/>
    </source>
</evidence>
<proteinExistence type="predicted"/>
<reference evidence="3 4" key="1">
    <citation type="journal article" date="2017" name="Int. J. Parasitol.">
        <title>The genome of the protozoan parasite Cystoisospora suis and a reverse vaccinology approach to identify vaccine candidates.</title>
        <authorList>
            <person name="Palmieri N."/>
            <person name="Shrestha A."/>
            <person name="Ruttkowski B."/>
            <person name="Beck T."/>
            <person name="Vogl C."/>
            <person name="Tomley F."/>
            <person name="Blake D.P."/>
            <person name="Joachim A."/>
        </authorList>
    </citation>
    <scope>NUCLEOTIDE SEQUENCE [LARGE SCALE GENOMIC DNA]</scope>
    <source>
        <strain evidence="3 4">Wien I</strain>
    </source>
</reference>
<dbReference type="Proteomes" id="UP000221165">
    <property type="component" value="Unassembled WGS sequence"/>
</dbReference>
<keyword evidence="2" id="KW-1133">Transmembrane helix</keyword>
<feature type="transmembrane region" description="Helical" evidence="2">
    <location>
        <begin position="76"/>
        <end position="97"/>
    </location>
</feature>
<feature type="compositionally biased region" description="Basic and acidic residues" evidence="1">
    <location>
        <begin position="268"/>
        <end position="278"/>
    </location>
</feature>
<keyword evidence="4" id="KW-1185">Reference proteome</keyword>
<feature type="transmembrane region" description="Helical" evidence="2">
    <location>
        <begin position="234"/>
        <end position="254"/>
    </location>
</feature>
<sequence length="290" mass="30836">MDRTAAAKIRTGAGEGGRTQLPAEAPRGNMNAVEAKESVLELERASDHRVRRSTKKRSPVGERRPERRTGLGRSKVLMAVAALSALLIASVAMRFIVCSQALLSRRVTRRTSSGGTSRKLAGRDGDDVPLLSLDVESDIGTSVSDVSGCSALLTLEDADEILLVLIPPTPTEGDPSEGEGVQSGFWKSFERGLSSRTMHFYAVTFAVLAAALIFAVVTIVMASTVGMASTATGMAGSVLVLSSVGLAIAIYDFWRSIHRERTIGAEDMLGEKQQHSGDADESDSLTPLLY</sequence>
<keyword evidence="2" id="KW-0812">Transmembrane</keyword>
<comment type="caution">
    <text evidence="3">The sequence shown here is derived from an EMBL/GenBank/DDBJ whole genome shotgun (WGS) entry which is preliminary data.</text>
</comment>
<protein>
    <recommendedName>
        <fullName evidence="5">Transmembrane protein</fullName>
    </recommendedName>
</protein>
<feature type="transmembrane region" description="Helical" evidence="2">
    <location>
        <begin position="200"/>
        <end position="222"/>
    </location>
</feature>
<dbReference type="EMBL" id="MIGC01007373">
    <property type="protein sequence ID" value="PHJ15764.1"/>
    <property type="molecule type" value="Genomic_DNA"/>
</dbReference>
<feature type="region of interest" description="Disordered" evidence="1">
    <location>
        <begin position="42"/>
        <end position="69"/>
    </location>
</feature>
<organism evidence="3 4">
    <name type="scientific">Cystoisospora suis</name>
    <dbReference type="NCBI Taxonomy" id="483139"/>
    <lineage>
        <taxon>Eukaryota</taxon>
        <taxon>Sar</taxon>
        <taxon>Alveolata</taxon>
        <taxon>Apicomplexa</taxon>
        <taxon>Conoidasida</taxon>
        <taxon>Coccidia</taxon>
        <taxon>Eucoccidiorida</taxon>
        <taxon>Eimeriorina</taxon>
        <taxon>Sarcocystidae</taxon>
        <taxon>Cystoisospora</taxon>
    </lineage>
</organism>